<dbReference type="RefSeq" id="WP_232189720.1">
    <property type="nucleotide sequence ID" value="NZ_JAIOAP010000022.1"/>
</dbReference>
<keyword evidence="4" id="KW-1185">Reference proteome</keyword>
<protein>
    <submittedName>
        <fullName evidence="3">S-layer homology domain-containing protein</fullName>
    </submittedName>
</protein>
<dbReference type="PANTHER" id="PTHR43308">
    <property type="entry name" value="OUTER MEMBRANE PROTEIN ALPHA-RELATED"/>
    <property type="match status" value="1"/>
</dbReference>
<organism evidence="3 4">
    <name type="scientific">Cohnella silvisoli</name>
    <dbReference type="NCBI Taxonomy" id="2873699"/>
    <lineage>
        <taxon>Bacteria</taxon>
        <taxon>Bacillati</taxon>
        <taxon>Bacillota</taxon>
        <taxon>Bacilli</taxon>
        <taxon>Bacillales</taxon>
        <taxon>Paenibacillaceae</taxon>
        <taxon>Cohnella</taxon>
    </lineage>
</organism>
<sequence length="418" mass="47281">MMKKWILSVLAAILMLVVVSLPVYAEESVNSAAAIKFKDVPVSHWAYASIMNAAGKGYVKGFPDGTFRPNESVTAAQFISMLILSLTEKDESGVVNWSKDTLDRIPEHVKSKMFYGVQYKFTQGSPWYINYVNIAKDFSIINNEFEGRYIEPLTRERTVGIVMGVDNYLVGGIYNSYANLAVSKLKDFTKIEEYYRADVGGGMIRGIMTSFPDGTWKPKKEITRAEAITIIERINNKSIRNPYMPVMTGVPYSDVPFYGYTDLQRLVFTNAEMKKVYDTLNSTLEEFQGSYLSNSGTLDYYKDEEAKEKAIRKLFYFEDFTDPEQYYDMGINFMGNVYFVVINGKSDSLDRTSETLDKFLSLIFSSNDAAAVRKLINDNISTANRTLNIKKTIGKREVLISSSGRNILSVAISAYQDK</sequence>
<evidence type="ECO:0000256" key="1">
    <source>
        <dbReference type="SAM" id="SignalP"/>
    </source>
</evidence>
<proteinExistence type="predicted"/>
<dbReference type="InterPro" id="IPR001119">
    <property type="entry name" value="SLH_dom"/>
</dbReference>
<evidence type="ECO:0000259" key="2">
    <source>
        <dbReference type="PROSITE" id="PS51272"/>
    </source>
</evidence>
<accession>A0ABV1L1X8</accession>
<feature type="chain" id="PRO_5046632046" evidence="1">
    <location>
        <begin position="26"/>
        <end position="418"/>
    </location>
</feature>
<dbReference type="InterPro" id="IPR051465">
    <property type="entry name" value="Cell_Envelope_Struct_Comp"/>
</dbReference>
<name>A0ABV1L1X8_9BACL</name>
<reference evidence="3 4" key="1">
    <citation type="journal article" date="2023" name="Genome Announc.">
        <title>Pan-Genome Analyses of the Genus Cohnella and Proposal of the Novel Species Cohnella silvisoli sp. nov., Isolated from Forest Soil.</title>
        <authorList>
            <person name="Wang C."/>
            <person name="Mao L."/>
            <person name="Bao G."/>
            <person name="Zhu H."/>
        </authorList>
    </citation>
    <scope>NUCLEOTIDE SEQUENCE [LARGE SCALE GENOMIC DNA]</scope>
    <source>
        <strain evidence="3 4">NL03-T5-1</strain>
    </source>
</reference>
<dbReference type="Proteomes" id="UP001493487">
    <property type="component" value="Unassembled WGS sequence"/>
</dbReference>
<comment type="caution">
    <text evidence="3">The sequence shown here is derived from an EMBL/GenBank/DDBJ whole genome shotgun (WGS) entry which is preliminary data.</text>
</comment>
<dbReference type="EMBL" id="JASKHM010000020">
    <property type="protein sequence ID" value="MEQ4486295.1"/>
    <property type="molecule type" value="Genomic_DNA"/>
</dbReference>
<evidence type="ECO:0000313" key="3">
    <source>
        <dbReference type="EMBL" id="MEQ4486295.1"/>
    </source>
</evidence>
<evidence type="ECO:0000313" key="4">
    <source>
        <dbReference type="Proteomes" id="UP001493487"/>
    </source>
</evidence>
<dbReference type="PROSITE" id="PS51272">
    <property type="entry name" value="SLH"/>
    <property type="match status" value="2"/>
</dbReference>
<gene>
    <name evidence="3" type="ORF">QJS35_28320</name>
</gene>
<feature type="domain" description="SLH" evidence="2">
    <location>
        <begin position="33"/>
        <end position="96"/>
    </location>
</feature>
<feature type="signal peptide" evidence="1">
    <location>
        <begin position="1"/>
        <end position="25"/>
    </location>
</feature>
<dbReference type="PANTHER" id="PTHR43308:SF5">
    <property type="entry name" value="S-LAYER PROTEIN _ PEPTIDOGLYCAN ENDO-BETA-N-ACETYLGLUCOSAMINIDASE"/>
    <property type="match status" value="1"/>
</dbReference>
<keyword evidence="1" id="KW-0732">Signal</keyword>
<dbReference type="Pfam" id="PF00395">
    <property type="entry name" value="SLH"/>
    <property type="match status" value="2"/>
</dbReference>
<feature type="domain" description="SLH" evidence="2">
    <location>
        <begin position="182"/>
        <end position="245"/>
    </location>
</feature>